<dbReference type="EMBL" id="JQCE01000064">
    <property type="protein sequence ID" value="KRO15495.1"/>
    <property type="molecule type" value="Genomic_DNA"/>
</dbReference>
<protein>
    <submittedName>
        <fullName evidence="1">Uncharacterized protein</fullName>
    </submittedName>
</protein>
<dbReference type="Proteomes" id="UP000050969">
    <property type="component" value="Unassembled WGS sequence"/>
</dbReference>
<dbReference type="PATRIC" id="fig|1293598.4.peg.2363"/>
<keyword evidence="2" id="KW-1185">Reference proteome</keyword>
<evidence type="ECO:0000313" key="1">
    <source>
        <dbReference type="EMBL" id="KRO15495.1"/>
    </source>
</evidence>
<gene>
    <name evidence="1" type="ORF">IV56_GL002262</name>
</gene>
<proteinExistence type="predicted"/>
<accession>A0A0R2MPA6</accession>
<reference evidence="1 2" key="1">
    <citation type="journal article" date="2015" name="Genome Announc.">
        <title>Expanding the biotechnology potential of lactobacilli through comparative genomics of 213 strains and associated genera.</title>
        <authorList>
            <person name="Sun Z."/>
            <person name="Harris H.M."/>
            <person name="McCann A."/>
            <person name="Guo C."/>
            <person name="Argimon S."/>
            <person name="Zhang W."/>
            <person name="Yang X."/>
            <person name="Jeffery I.B."/>
            <person name="Cooney J.C."/>
            <person name="Kagawa T.F."/>
            <person name="Liu W."/>
            <person name="Song Y."/>
            <person name="Salvetti E."/>
            <person name="Wrobel A."/>
            <person name="Rasinkangas P."/>
            <person name="Parkhill J."/>
            <person name="Rea M.C."/>
            <person name="O'Sullivan O."/>
            <person name="Ritari J."/>
            <person name="Douillard F.P."/>
            <person name="Paul Ross R."/>
            <person name="Yang R."/>
            <person name="Briner A.E."/>
            <person name="Felis G.E."/>
            <person name="de Vos W.M."/>
            <person name="Barrangou R."/>
            <person name="Klaenhammer T.R."/>
            <person name="Caufield P.W."/>
            <person name="Cui Y."/>
            <person name="Zhang H."/>
            <person name="O'Toole P.W."/>
        </authorList>
    </citation>
    <scope>NUCLEOTIDE SEQUENCE [LARGE SCALE GENOMIC DNA]</scope>
    <source>
        <strain evidence="1 2">DSM 24301</strain>
    </source>
</reference>
<sequence>MRYELLNSIPDNTPLWDDITKRAKKNHATIMTLAPSPGLYGMVKDHSLPATNLIDHITGRAYHPGRYLFFDHAPVPEDTAIQMQEDGFISLVNNGESIGYMTIYANTHRAVKEIHYTNPDGTNDTIEEYTFDGSHYSNLIYYNNELQQIQFLNEAGAVVIRYFFFDGLINLITIEDPATQEVLRRYDTLDSFNQNELAMQLQPEDTVTISYLATELNALIKAPSRNVLHLSEPAIDETGAVRGNLLMILNDQIPYIHEVEMPASDYNELAMRNIPLTKAKIIDA</sequence>
<organism evidence="1 2">
    <name type="scientific">Lacticaseibacillus saniviri JCM 17471 = DSM 24301</name>
    <dbReference type="NCBI Taxonomy" id="1293598"/>
    <lineage>
        <taxon>Bacteria</taxon>
        <taxon>Bacillati</taxon>
        <taxon>Bacillota</taxon>
        <taxon>Bacilli</taxon>
        <taxon>Lactobacillales</taxon>
        <taxon>Lactobacillaceae</taxon>
        <taxon>Lacticaseibacillus</taxon>
    </lineage>
</organism>
<evidence type="ECO:0000313" key="2">
    <source>
        <dbReference type="Proteomes" id="UP000050969"/>
    </source>
</evidence>
<name>A0A0R2MPA6_9LACO</name>
<dbReference type="RefSeq" id="WP_056993265.1">
    <property type="nucleotide sequence ID" value="NZ_JQCE01000064.1"/>
</dbReference>
<comment type="caution">
    <text evidence="1">The sequence shown here is derived from an EMBL/GenBank/DDBJ whole genome shotgun (WGS) entry which is preliminary data.</text>
</comment>
<dbReference type="STRING" id="1293598.IV56_GL002262"/>
<dbReference type="AlphaFoldDB" id="A0A0R2MPA6"/>